<evidence type="ECO:0000313" key="1">
    <source>
        <dbReference type="EMBL" id="KAK9827753.1"/>
    </source>
</evidence>
<accession>A0AAW1R2L8</accession>
<dbReference type="Proteomes" id="UP001438707">
    <property type="component" value="Unassembled WGS sequence"/>
</dbReference>
<sequence length="223" mass="24565">MLLLELPLDVLQRLGEHIVGEVEVAGLRGPSVIAREVAQLSLVSRGFSPVVSRAWATLSKTVPAILCLTDVSDILQECGCQHFLGNEPQYGPVNKRNFEAPVPRKHSPGLQGLDVLGKYKLRQLLNCPAGSLALHAHSTGGLEAARAPPSVKLIVTIEKCQQFFWGPSPNWANLDNNGTRRLESIDMVRELLSDRLDRGLAHDVELTGLLENHVRCWPYEMLV</sequence>
<dbReference type="AlphaFoldDB" id="A0AAW1R2L8"/>
<comment type="caution">
    <text evidence="1">The sequence shown here is derived from an EMBL/GenBank/DDBJ whole genome shotgun (WGS) entry which is preliminary data.</text>
</comment>
<name>A0AAW1R2L8_9CHLO</name>
<proteinExistence type="predicted"/>
<keyword evidence="2" id="KW-1185">Reference proteome</keyword>
<reference evidence="1 2" key="1">
    <citation type="journal article" date="2024" name="Nat. Commun.">
        <title>Phylogenomics reveals the evolutionary origins of lichenization in chlorophyte algae.</title>
        <authorList>
            <person name="Puginier C."/>
            <person name="Libourel C."/>
            <person name="Otte J."/>
            <person name="Skaloud P."/>
            <person name="Haon M."/>
            <person name="Grisel S."/>
            <person name="Petersen M."/>
            <person name="Berrin J.G."/>
            <person name="Delaux P.M."/>
            <person name="Dal Grande F."/>
            <person name="Keller J."/>
        </authorList>
    </citation>
    <scope>NUCLEOTIDE SEQUENCE [LARGE SCALE GENOMIC DNA]</scope>
    <source>
        <strain evidence="1 2">SAG 2145</strain>
    </source>
</reference>
<gene>
    <name evidence="1" type="ORF">WJX74_000560</name>
</gene>
<organism evidence="1 2">
    <name type="scientific">Apatococcus lobatus</name>
    <dbReference type="NCBI Taxonomy" id="904363"/>
    <lineage>
        <taxon>Eukaryota</taxon>
        <taxon>Viridiplantae</taxon>
        <taxon>Chlorophyta</taxon>
        <taxon>core chlorophytes</taxon>
        <taxon>Trebouxiophyceae</taxon>
        <taxon>Chlorellales</taxon>
        <taxon>Chlorellaceae</taxon>
        <taxon>Apatococcus</taxon>
    </lineage>
</organism>
<evidence type="ECO:0008006" key="3">
    <source>
        <dbReference type="Google" id="ProtNLM"/>
    </source>
</evidence>
<evidence type="ECO:0000313" key="2">
    <source>
        <dbReference type="Proteomes" id="UP001438707"/>
    </source>
</evidence>
<dbReference type="EMBL" id="JALJOS010000017">
    <property type="protein sequence ID" value="KAK9827753.1"/>
    <property type="molecule type" value="Genomic_DNA"/>
</dbReference>
<protein>
    <recommendedName>
        <fullName evidence="3">F-box domain-containing protein</fullName>
    </recommendedName>
</protein>